<dbReference type="Proteomes" id="UP000803844">
    <property type="component" value="Unassembled WGS sequence"/>
</dbReference>
<proteinExistence type="predicted"/>
<protein>
    <submittedName>
        <fullName evidence="2">HET-domain-containing protein</fullName>
    </submittedName>
</protein>
<reference evidence="2" key="1">
    <citation type="journal article" date="2020" name="Phytopathology">
        <title>Genome sequence of the chestnut blight fungus Cryphonectria parasitica EP155: A fundamental resource for an archetypical invasive plant pathogen.</title>
        <authorList>
            <person name="Crouch J.A."/>
            <person name="Dawe A."/>
            <person name="Aerts A."/>
            <person name="Barry K."/>
            <person name="Churchill A.C.L."/>
            <person name="Grimwood J."/>
            <person name="Hillman B."/>
            <person name="Milgroom M.G."/>
            <person name="Pangilinan J."/>
            <person name="Smith M."/>
            <person name="Salamov A."/>
            <person name="Schmutz J."/>
            <person name="Yadav J."/>
            <person name="Grigoriev I.V."/>
            <person name="Nuss D."/>
        </authorList>
    </citation>
    <scope>NUCLEOTIDE SEQUENCE</scope>
    <source>
        <strain evidence="2">EP155</strain>
    </source>
</reference>
<gene>
    <name evidence="2" type="ORF">M406DRAFT_244696</name>
</gene>
<evidence type="ECO:0000313" key="3">
    <source>
        <dbReference type="Proteomes" id="UP000803844"/>
    </source>
</evidence>
<organism evidence="2 3">
    <name type="scientific">Cryphonectria parasitica (strain ATCC 38755 / EP155)</name>
    <dbReference type="NCBI Taxonomy" id="660469"/>
    <lineage>
        <taxon>Eukaryota</taxon>
        <taxon>Fungi</taxon>
        <taxon>Dikarya</taxon>
        <taxon>Ascomycota</taxon>
        <taxon>Pezizomycotina</taxon>
        <taxon>Sordariomycetes</taxon>
        <taxon>Sordariomycetidae</taxon>
        <taxon>Diaporthales</taxon>
        <taxon>Cryphonectriaceae</taxon>
        <taxon>Cryphonectria-Endothia species complex</taxon>
        <taxon>Cryphonectria</taxon>
    </lineage>
</organism>
<feature type="domain" description="Heterokaryon incompatibility" evidence="1">
    <location>
        <begin position="46"/>
        <end position="190"/>
    </location>
</feature>
<dbReference type="AlphaFoldDB" id="A0A9P4YAP4"/>
<evidence type="ECO:0000259" key="1">
    <source>
        <dbReference type="Pfam" id="PF06985"/>
    </source>
</evidence>
<dbReference type="EMBL" id="MU032344">
    <property type="protein sequence ID" value="KAF3769407.1"/>
    <property type="molecule type" value="Genomic_DNA"/>
</dbReference>
<dbReference type="PANTHER" id="PTHR24148">
    <property type="entry name" value="ANKYRIN REPEAT DOMAIN-CONTAINING PROTEIN 39 HOMOLOG-RELATED"/>
    <property type="match status" value="1"/>
</dbReference>
<evidence type="ECO:0000313" key="2">
    <source>
        <dbReference type="EMBL" id="KAF3769407.1"/>
    </source>
</evidence>
<dbReference type="RefSeq" id="XP_040780368.1">
    <property type="nucleotide sequence ID" value="XM_040916274.1"/>
</dbReference>
<dbReference type="PANTHER" id="PTHR24148:SF64">
    <property type="entry name" value="HETEROKARYON INCOMPATIBILITY DOMAIN-CONTAINING PROTEIN"/>
    <property type="match status" value="1"/>
</dbReference>
<accession>A0A9P4YAP4</accession>
<dbReference type="OrthoDB" id="2157530at2759"/>
<comment type="caution">
    <text evidence="2">The sequence shown here is derived from an EMBL/GenBank/DDBJ whole genome shotgun (WGS) entry which is preliminary data.</text>
</comment>
<keyword evidence="3" id="KW-1185">Reference proteome</keyword>
<name>A0A9P4YAP4_CRYP1</name>
<feature type="non-terminal residue" evidence="2">
    <location>
        <position position="193"/>
    </location>
</feature>
<dbReference type="InterPro" id="IPR010730">
    <property type="entry name" value="HET"/>
</dbReference>
<sequence>MQAKFVHKALEFPSSEIRLLELLPGTGREKIQCRLSTSPLCDLPSYQPLSYCWGSQINLVEIFVAGESFLVTRNLAAALRRLRRPKDSCILWVDAICINQYNKLEKSFQIPLMAEIYRRGERTIVWLGEHDRRTARAFTMLEVMARYVDTVSKDKLVRLHPDKWHLVRSGHARTSVFGRAWFKRVWIIQEIAM</sequence>
<dbReference type="InterPro" id="IPR052895">
    <property type="entry name" value="HetReg/Transcr_Mod"/>
</dbReference>
<dbReference type="Pfam" id="PF06985">
    <property type="entry name" value="HET"/>
    <property type="match status" value="1"/>
</dbReference>
<dbReference type="GeneID" id="63833403"/>